<dbReference type="Proteomes" id="UP000886886">
    <property type="component" value="Unassembled WGS sequence"/>
</dbReference>
<evidence type="ECO:0000313" key="3">
    <source>
        <dbReference type="Proteomes" id="UP000886886"/>
    </source>
</evidence>
<gene>
    <name evidence="2" type="ORF">IAB26_15345</name>
</gene>
<reference evidence="2" key="2">
    <citation type="journal article" date="2021" name="PeerJ">
        <title>Extensive microbial diversity within the chicken gut microbiome revealed by metagenomics and culture.</title>
        <authorList>
            <person name="Gilroy R."/>
            <person name="Ravi A."/>
            <person name="Getino M."/>
            <person name="Pursley I."/>
            <person name="Horton D.L."/>
            <person name="Alikhan N.F."/>
            <person name="Baker D."/>
            <person name="Gharbi K."/>
            <person name="Hall N."/>
            <person name="Watson M."/>
            <person name="Adriaenssens E.M."/>
            <person name="Foster-Nyarko E."/>
            <person name="Jarju S."/>
            <person name="Secka A."/>
            <person name="Antonio M."/>
            <person name="Oren A."/>
            <person name="Chaudhuri R.R."/>
            <person name="La Ragione R."/>
            <person name="Hildebrand F."/>
            <person name="Pallen M.J."/>
        </authorList>
    </citation>
    <scope>NUCLEOTIDE SEQUENCE</scope>
    <source>
        <strain evidence="2">ChiSjej3B21-11622</strain>
    </source>
</reference>
<feature type="domain" description="SPFH" evidence="1">
    <location>
        <begin position="50"/>
        <end position="266"/>
    </location>
</feature>
<dbReference type="PANTHER" id="PTHR37826:SF2">
    <property type="entry name" value="ZINC-RIBBON DOMAIN-CONTAINING PROTEIN"/>
    <property type="match status" value="1"/>
</dbReference>
<dbReference type="PANTHER" id="PTHR37826">
    <property type="entry name" value="FLOTILLIN BAND_7_5 DOMAIN PROTEIN"/>
    <property type="match status" value="1"/>
</dbReference>
<dbReference type="SUPFAM" id="SSF117892">
    <property type="entry name" value="Band 7/SPFH domain"/>
    <property type="match status" value="1"/>
</dbReference>
<comment type="caution">
    <text evidence="2">The sequence shown here is derived from an EMBL/GenBank/DDBJ whole genome shotgun (WGS) entry which is preliminary data.</text>
</comment>
<dbReference type="EMBL" id="DVFT01000225">
    <property type="protein sequence ID" value="HIQ97924.1"/>
    <property type="molecule type" value="Genomic_DNA"/>
</dbReference>
<evidence type="ECO:0000259" key="1">
    <source>
        <dbReference type="Pfam" id="PF13421"/>
    </source>
</evidence>
<reference evidence="2" key="1">
    <citation type="submission" date="2020-10" db="EMBL/GenBank/DDBJ databases">
        <authorList>
            <person name="Gilroy R."/>
        </authorList>
    </citation>
    <scope>NUCLEOTIDE SEQUENCE</scope>
    <source>
        <strain evidence="2">ChiSjej3B21-11622</strain>
    </source>
</reference>
<sequence>MGIIRAAMSAVSGTLKDQWLDTVEPEDFGGETLCAPGVIVRQGSNKKRSSDVISDGSVIHVYDNQCMILTDGGKIIDYTAEPGYYTVDSGSSPSLFNGDLLSDVIGESFNRVKFGGGKPQSQRVFYINLQEIRGIRFGTRNPVNYFDAFYNAELFLRCHGSYSMKITDPIRFYTEVVPKDSGRMEAEDLGEQFLNEFLEALQTSINQMSADGIRISYVTSKTRELSKYMADTLDEEWKQQRGIEIQSVGIASLSYDEESQKLIHMRNQGAMLQDPSIREGYIQGAVARGMEAAGSNGAGSMAGFMGMGMGMQAGGGFVSAASQANQAQINGMQQAGQTTIGQQGGYQGQPKQEWTCTCGSVNTGNFCPSCGRQRPTPSAWQCACGSVNTGNFCTNCGKPRPQ</sequence>
<dbReference type="AlphaFoldDB" id="A0A9D1D3J2"/>
<dbReference type="Pfam" id="PF13421">
    <property type="entry name" value="Band_7_1"/>
    <property type="match status" value="1"/>
</dbReference>
<accession>A0A9D1D3J2</accession>
<evidence type="ECO:0000313" key="2">
    <source>
        <dbReference type="EMBL" id="HIQ97924.1"/>
    </source>
</evidence>
<name>A0A9D1D3J2_9FIRM</name>
<dbReference type="CDD" id="cd03408">
    <property type="entry name" value="SPFH_like_u1"/>
    <property type="match status" value="1"/>
</dbReference>
<organism evidence="2 3">
    <name type="scientific">Candidatus Limivivens merdigallinarum</name>
    <dbReference type="NCBI Taxonomy" id="2840859"/>
    <lineage>
        <taxon>Bacteria</taxon>
        <taxon>Bacillati</taxon>
        <taxon>Bacillota</taxon>
        <taxon>Clostridia</taxon>
        <taxon>Lachnospirales</taxon>
        <taxon>Lachnospiraceae</taxon>
        <taxon>Lachnospiraceae incertae sedis</taxon>
        <taxon>Candidatus Limivivens</taxon>
    </lineage>
</organism>
<dbReference type="InterPro" id="IPR033880">
    <property type="entry name" value="SPFH_YdjI"/>
</dbReference>
<protein>
    <submittedName>
        <fullName evidence="2">SPFH domain-containing protein</fullName>
    </submittedName>
</protein>
<proteinExistence type="predicted"/>
<dbReference type="InterPro" id="IPR036013">
    <property type="entry name" value="Band_7/SPFH_dom_sf"/>
</dbReference>